<evidence type="ECO:0000256" key="6">
    <source>
        <dbReference type="ARBA" id="ARBA00022679"/>
    </source>
</evidence>
<dbReference type="Pfam" id="PF00288">
    <property type="entry name" value="GHMP_kinases_N"/>
    <property type="match status" value="1"/>
</dbReference>
<keyword evidence="6 13" id="KW-0808">Transferase</keyword>
<keyword evidence="9 13" id="KW-0418">Kinase</keyword>
<dbReference type="NCBIfam" id="TIGR00191">
    <property type="entry name" value="thrB"/>
    <property type="match status" value="1"/>
</dbReference>
<dbReference type="GO" id="GO:0009088">
    <property type="term" value="P:threonine biosynthetic process"/>
    <property type="evidence" value="ECO:0007669"/>
    <property type="project" value="UniProtKB-UniRule"/>
</dbReference>
<dbReference type="RefSeq" id="WP_112790233.1">
    <property type="nucleotide sequence ID" value="NZ_CP040408.1"/>
</dbReference>
<protein>
    <recommendedName>
        <fullName evidence="4 13">Homoserine kinase</fullName>
        <shortName evidence="13">HK</shortName>
        <shortName evidence="13">HSK</shortName>
        <ecNumber evidence="3 13">2.7.1.39</ecNumber>
    </recommendedName>
</protein>
<feature type="binding site" evidence="13">
    <location>
        <begin position="72"/>
        <end position="82"/>
    </location>
    <ligand>
        <name>ATP</name>
        <dbReference type="ChEBI" id="CHEBI:30616"/>
    </ligand>
</feature>
<dbReference type="AlphaFoldDB" id="A0A328KP98"/>
<dbReference type="PIRSF" id="PIRSF000676">
    <property type="entry name" value="Homoser_kin"/>
    <property type="match status" value="1"/>
</dbReference>
<name>A0A328KP98_9LACT</name>
<comment type="similarity">
    <text evidence="2 13">Belongs to the GHMP kinase family. Homoserine kinase subfamily.</text>
</comment>
<dbReference type="Proteomes" id="UP000249099">
    <property type="component" value="Unassembled WGS sequence"/>
</dbReference>
<dbReference type="GO" id="GO:0004413">
    <property type="term" value="F:homoserine kinase activity"/>
    <property type="evidence" value="ECO:0007669"/>
    <property type="project" value="UniProtKB-UniRule"/>
</dbReference>
<dbReference type="GO" id="GO:0005524">
    <property type="term" value="F:ATP binding"/>
    <property type="evidence" value="ECO:0007669"/>
    <property type="project" value="UniProtKB-UniRule"/>
</dbReference>
<dbReference type="Gene3D" id="3.30.230.10">
    <property type="match status" value="1"/>
</dbReference>
<evidence type="ECO:0000256" key="9">
    <source>
        <dbReference type="ARBA" id="ARBA00022777"/>
    </source>
</evidence>
<comment type="subcellular location">
    <subcellularLocation>
        <location evidence="13">Cytoplasm</location>
    </subcellularLocation>
</comment>
<accession>A0A328KP98</accession>
<evidence type="ECO:0000313" key="16">
    <source>
        <dbReference type="Proteomes" id="UP000249099"/>
    </source>
</evidence>
<feature type="domain" description="GHMP kinase N-terminal" evidence="14">
    <location>
        <begin position="55"/>
        <end position="125"/>
    </location>
</feature>
<evidence type="ECO:0000256" key="2">
    <source>
        <dbReference type="ARBA" id="ARBA00007370"/>
    </source>
</evidence>
<evidence type="ECO:0000256" key="1">
    <source>
        <dbReference type="ARBA" id="ARBA00005015"/>
    </source>
</evidence>
<comment type="catalytic activity">
    <reaction evidence="11 13">
        <text>L-homoserine + ATP = O-phospho-L-homoserine + ADP + H(+)</text>
        <dbReference type="Rhea" id="RHEA:13985"/>
        <dbReference type="ChEBI" id="CHEBI:15378"/>
        <dbReference type="ChEBI" id="CHEBI:30616"/>
        <dbReference type="ChEBI" id="CHEBI:57476"/>
        <dbReference type="ChEBI" id="CHEBI:57590"/>
        <dbReference type="ChEBI" id="CHEBI:456216"/>
        <dbReference type="EC" id="2.7.1.39"/>
    </reaction>
</comment>
<dbReference type="GO" id="GO:0005737">
    <property type="term" value="C:cytoplasm"/>
    <property type="evidence" value="ECO:0007669"/>
    <property type="project" value="UniProtKB-SubCell"/>
</dbReference>
<sequence>MKVYVPATTANIGPGFDSLGIALNLYNAYELCDPKNYKAPRTLADDAFQKYFTALDKKAPPLCVRIVETTIPISRGLGSSASLIVGGLLLANQYNHNALTDEELLNLATEIEGHPDNVAPALLGGLVISTVREGKVYCQKVALSETLDFVTFIPPYESSTSEARQLLPDLYPKAEVIHNISRVALLVSSLMSENYHNLSECLVDKLHEPYRKDTIPDYSQIKTLNQLPDMYGSFISGAGPTMIALAHVTTETKHMLSRQFSHLNVRYLAVNNQGYYWE</sequence>
<proteinExistence type="inferred from homology"/>
<dbReference type="EMBL" id="NAQV01000019">
    <property type="protein sequence ID" value="RAN62910.1"/>
    <property type="molecule type" value="Genomic_DNA"/>
</dbReference>
<evidence type="ECO:0000256" key="10">
    <source>
        <dbReference type="ARBA" id="ARBA00022840"/>
    </source>
</evidence>
<keyword evidence="7 13" id="KW-0791">Threonine biosynthesis</keyword>
<dbReference type="SUPFAM" id="SSF54211">
    <property type="entry name" value="Ribosomal protein S5 domain 2-like"/>
    <property type="match status" value="1"/>
</dbReference>
<reference evidence="15 16" key="1">
    <citation type="submission" date="2017-03" db="EMBL/GenBank/DDBJ databases">
        <title>wgs assembly of Dolosigranulum pigrum KPL CDC strains.</title>
        <authorList>
            <person name="Brugger S.D."/>
            <person name="Pettigrew M."/>
            <person name="Kong Y."/>
            <person name="Lemon K.P."/>
        </authorList>
    </citation>
    <scope>NUCLEOTIDE SEQUENCE [LARGE SCALE GENOMIC DNA]</scope>
    <source>
        <strain evidence="15 16">KPL1931_CDC4294-98</strain>
    </source>
</reference>
<gene>
    <name evidence="13" type="primary">thrB</name>
    <name evidence="15" type="ORF">B8A44_06580</name>
</gene>
<evidence type="ECO:0000256" key="13">
    <source>
        <dbReference type="HAMAP-Rule" id="MF_00384"/>
    </source>
</evidence>
<dbReference type="InterPro" id="IPR006204">
    <property type="entry name" value="GHMP_kinase_N_dom"/>
</dbReference>
<evidence type="ECO:0000256" key="7">
    <source>
        <dbReference type="ARBA" id="ARBA00022697"/>
    </source>
</evidence>
<dbReference type="PROSITE" id="PS00627">
    <property type="entry name" value="GHMP_KINASES_ATP"/>
    <property type="match status" value="1"/>
</dbReference>
<dbReference type="InterPro" id="IPR036554">
    <property type="entry name" value="GHMP_kinase_C_sf"/>
</dbReference>
<evidence type="ECO:0000256" key="11">
    <source>
        <dbReference type="ARBA" id="ARBA00049375"/>
    </source>
</evidence>
<dbReference type="UniPathway" id="UPA00050">
    <property type="reaction ID" value="UER00064"/>
</dbReference>
<keyword evidence="5 13" id="KW-0028">Amino-acid biosynthesis</keyword>
<dbReference type="InterPro" id="IPR006203">
    <property type="entry name" value="GHMP_knse_ATP-bd_CS"/>
</dbReference>
<evidence type="ECO:0000256" key="3">
    <source>
        <dbReference type="ARBA" id="ARBA00012078"/>
    </source>
</evidence>
<dbReference type="EC" id="2.7.1.39" evidence="3 13"/>
<dbReference type="InterPro" id="IPR020568">
    <property type="entry name" value="Ribosomal_Su5_D2-typ_SF"/>
</dbReference>
<comment type="pathway">
    <text evidence="1 13">Amino-acid biosynthesis; L-threonine biosynthesis; L-threonine from L-aspartate: step 4/5.</text>
</comment>
<evidence type="ECO:0000259" key="14">
    <source>
        <dbReference type="Pfam" id="PF00288"/>
    </source>
</evidence>
<dbReference type="PRINTS" id="PR00958">
    <property type="entry name" value="HOMSERKINASE"/>
</dbReference>
<dbReference type="Gene3D" id="3.30.70.890">
    <property type="entry name" value="GHMP kinase, C-terminal domain"/>
    <property type="match status" value="1"/>
</dbReference>
<keyword evidence="13" id="KW-0963">Cytoplasm</keyword>
<dbReference type="PANTHER" id="PTHR20861">
    <property type="entry name" value="HOMOSERINE/4-DIPHOSPHOCYTIDYL-2-C-METHYL-D-ERYTHRITOL KINASE"/>
    <property type="match status" value="1"/>
</dbReference>
<evidence type="ECO:0000256" key="8">
    <source>
        <dbReference type="ARBA" id="ARBA00022741"/>
    </source>
</evidence>
<keyword evidence="8 13" id="KW-0547">Nucleotide-binding</keyword>
<organism evidence="15 16">
    <name type="scientific">Dolosigranulum pigrum</name>
    <dbReference type="NCBI Taxonomy" id="29394"/>
    <lineage>
        <taxon>Bacteria</taxon>
        <taxon>Bacillati</taxon>
        <taxon>Bacillota</taxon>
        <taxon>Bacilli</taxon>
        <taxon>Lactobacillales</taxon>
        <taxon>Carnobacteriaceae</taxon>
        <taxon>Dolosigranulum</taxon>
    </lineage>
</organism>
<evidence type="ECO:0000256" key="4">
    <source>
        <dbReference type="ARBA" id="ARBA00017858"/>
    </source>
</evidence>
<dbReference type="PANTHER" id="PTHR20861:SF1">
    <property type="entry name" value="HOMOSERINE KINASE"/>
    <property type="match status" value="1"/>
</dbReference>
<comment type="caution">
    <text evidence="15">The sequence shown here is derived from an EMBL/GenBank/DDBJ whole genome shotgun (WGS) entry which is preliminary data.</text>
</comment>
<evidence type="ECO:0000313" key="15">
    <source>
        <dbReference type="EMBL" id="RAN62910.1"/>
    </source>
</evidence>
<dbReference type="HAMAP" id="MF_00384">
    <property type="entry name" value="Homoser_kinase"/>
    <property type="match status" value="1"/>
</dbReference>
<comment type="function">
    <text evidence="12 13">Catalyzes the ATP-dependent phosphorylation of L-homoserine to L-homoserine phosphate.</text>
</comment>
<evidence type="ECO:0000256" key="12">
    <source>
        <dbReference type="ARBA" id="ARBA00049954"/>
    </source>
</evidence>
<keyword evidence="10 13" id="KW-0067">ATP-binding</keyword>
<evidence type="ECO:0000256" key="5">
    <source>
        <dbReference type="ARBA" id="ARBA00022605"/>
    </source>
</evidence>
<dbReference type="SUPFAM" id="SSF55060">
    <property type="entry name" value="GHMP Kinase, C-terminal domain"/>
    <property type="match status" value="1"/>
</dbReference>
<dbReference type="InterPro" id="IPR014721">
    <property type="entry name" value="Ribsml_uS5_D2-typ_fold_subgr"/>
</dbReference>
<dbReference type="InterPro" id="IPR000870">
    <property type="entry name" value="Homoserine_kinase"/>
</dbReference>